<dbReference type="AlphaFoldDB" id="A0A1K1KMP3"/>
<dbReference type="GeneID" id="95348769"/>
<dbReference type="RefSeq" id="WP_010499565.1">
    <property type="nucleotide sequence ID" value="NZ_JQBK01000138.1"/>
</dbReference>
<feature type="transmembrane region" description="Helical" evidence="1">
    <location>
        <begin position="123"/>
        <end position="146"/>
    </location>
</feature>
<protein>
    <submittedName>
        <fullName evidence="3">Membrane-associated phospholipid phosphatase</fullName>
    </submittedName>
</protein>
<accession>A0A1K1KMP3</accession>
<dbReference type="PANTHER" id="PTHR14969:SF13">
    <property type="entry name" value="AT30094P"/>
    <property type="match status" value="1"/>
</dbReference>
<dbReference type="Gene3D" id="1.20.144.10">
    <property type="entry name" value="Phosphatidic acid phosphatase type 2/haloperoxidase"/>
    <property type="match status" value="1"/>
</dbReference>
<dbReference type="KEGG" id="laca:LAC1533_0703"/>
<feature type="transmembrane region" description="Helical" evidence="1">
    <location>
        <begin position="158"/>
        <end position="180"/>
    </location>
</feature>
<proteinExistence type="predicted"/>
<keyword evidence="1" id="KW-0472">Membrane</keyword>
<feature type="transmembrane region" description="Helical" evidence="1">
    <location>
        <begin position="12"/>
        <end position="37"/>
    </location>
</feature>
<dbReference type="EMBL" id="LT630287">
    <property type="protein sequence ID" value="SFV40123.1"/>
    <property type="molecule type" value="Genomic_DNA"/>
</dbReference>
<keyword evidence="1" id="KW-1133">Transmembrane helix</keyword>
<dbReference type="SMART" id="SM00014">
    <property type="entry name" value="acidPPc"/>
    <property type="match status" value="1"/>
</dbReference>
<gene>
    <name evidence="3" type="ORF">LAC1533_0703</name>
</gene>
<reference evidence="4" key="1">
    <citation type="submission" date="2016-11" db="EMBL/GenBank/DDBJ databases">
        <authorList>
            <person name="Papadimitriou K."/>
        </authorList>
    </citation>
    <scope>NUCLEOTIDE SEQUENCE [LARGE SCALE GENOMIC DNA]</scope>
    <source>
        <strain evidence="4">ACA-DC 1533</strain>
    </source>
</reference>
<organism evidence="3 4">
    <name type="scientific">Ligilactobacillus acidipiscis</name>
    <dbReference type="NCBI Taxonomy" id="89059"/>
    <lineage>
        <taxon>Bacteria</taxon>
        <taxon>Bacillati</taxon>
        <taxon>Bacillota</taxon>
        <taxon>Bacilli</taxon>
        <taxon>Lactobacillales</taxon>
        <taxon>Lactobacillaceae</taxon>
        <taxon>Ligilactobacillus</taxon>
    </lineage>
</organism>
<feature type="transmembrane region" description="Helical" evidence="1">
    <location>
        <begin position="57"/>
        <end position="81"/>
    </location>
</feature>
<dbReference type="InterPro" id="IPR036938">
    <property type="entry name" value="PAP2/HPO_sf"/>
</dbReference>
<evidence type="ECO:0000313" key="4">
    <source>
        <dbReference type="Proteomes" id="UP000190935"/>
    </source>
</evidence>
<sequence>MSKYAHPYSRSILGSASLFLFILWTILIKHHASFITAVDQGAINLLHPLIDPTNTRIISSISNLASPIMMTVYALAIAAYLGHKQQFRTGLNFLILFSAFNLLNHVVKSLIERPRPLHRLVSIGGFSFPSGHTFATIILVYSITALTKRFDFSRKSQITIAIIGWLLILLVAFTRIFLHVHFFSDTIGSLLLATASWQLFTATSELFRKHKKLST</sequence>
<dbReference type="CDD" id="cd03392">
    <property type="entry name" value="PAP2_like_2"/>
    <property type="match status" value="1"/>
</dbReference>
<dbReference type="Pfam" id="PF01569">
    <property type="entry name" value="PAP2"/>
    <property type="match status" value="1"/>
</dbReference>
<feature type="domain" description="Phosphatidic acid phosphatase type 2/haloperoxidase" evidence="2">
    <location>
        <begin position="88"/>
        <end position="201"/>
    </location>
</feature>
<name>A0A1K1KMP3_9LACO</name>
<dbReference type="SUPFAM" id="SSF48317">
    <property type="entry name" value="Acid phosphatase/Vanadium-dependent haloperoxidase"/>
    <property type="match status" value="1"/>
</dbReference>
<evidence type="ECO:0000259" key="2">
    <source>
        <dbReference type="SMART" id="SM00014"/>
    </source>
</evidence>
<dbReference type="Proteomes" id="UP000190935">
    <property type="component" value="Chromosome I"/>
</dbReference>
<feature type="transmembrane region" description="Helical" evidence="1">
    <location>
        <begin position="93"/>
        <end position="111"/>
    </location>
</feature>
<keyword evidence="1" id="KW-0812">Transmembrane</keyword>
<evidence type="ECO:0000313" key="3">
    <source>
        <dbReference type="EMBL" id="SFV40123.1"/>
    </source>
</evidence>
<evidence type="ECO:0000256" key="1">
    <source>
        <dbReference type="SAM" id="Phobius"/>
    </source>
</evidence>
<dbReference type="InterPro" id="IPR000326">
    <property type="entry name" value="PAP2/HPO"/>
</dbReference>
<dbReference type="PANTHER" id="PTHR14969">
    <property type="entry name" value="SPHINGOSINE-1-PHOSPHATE PHOSPHOHYDROLASE"/>
    <property type="match status" value="1"/>
</dbReference>